<dbReference type="GO" id="GO:0008832">
    <property type="term" value="F:dGTPase activity"/>
    <property type="evidence" value="ECO:0007669"/>
    <property type="project" value="TreeGrafter"/>
</dbReference>
<dbReference type="SMART" id="SM00471">
    <property type="entry name" value="HDc"/>
    <property type="match status" value="1"/>
</dbReference>
<keyword evidence="3" id="KW-1185">Reference proteome</keyword>
<dbReference type="OrthoDB" id="9991235at2759"/>
<proteinExistence type="predicted"/>
<dbReference type="GO" id="GO:0005634">
    <property type="term" value="C:nucleus"/>
    <property type="evidence" value="ECO:0007669"/>
    <property type="project" value="TreeGrafter"/>
</dbReference>
<dbReference type="AlphaFoldDB" id="A0A9N9ILJ8"/>
<dbReference type="InterPro" id="IPR045509">
    <property type="entry name" value="HD_assoc_2"/>
</dbReference>
<reference evidence="2" key="1">
    <citation type="submission" date="2021-06" db="EMBL/GenBank/DDBJ databases">
        <authorList>
            <person name="Kallberg Y."/>
            <person name="Tangrot J."/>
            <person name="Rosling A."/>
        </authorList>
    </citation>
    <scope>NUCLEOTIDE SEQUENCE</scope>
    <source>
        <strain evidence="2">MA453B</strain>
    </source>
</reference>
<dbReference type="PANTHER" id="PTHR11373">
    <property type="entry name" value="DEOXYNUCLEOSIDE TRIPHOSPHATE TRIPHOSPHOHYDROLASE"/>
    <property type="match status" value="1"/>
</dbReference>
<sequence length="409" mass="47909">MKIINDPIHGYMEFEDWAVQIIDTPQFQRLREIKQLGTACFIFPGANHNRFEHSLGTAHLAYTFTKRLQQQSNEISEADLKCVTLAALCHDLGHGPFSHVFEKVSSGLGIQDDEGKVWKHEKGSVMMFDQLIKELGELDLESGFRLETEDKKFIKALITGKSNEMPKCLFNIVNNKDNSVDVDKFDYLGRDCYYLGMKSLFEFSRLMRFSRIMDGQIVYNHKECFNIYEMFHTRYSLHKKVYNHRVSRAIDHMVIDALMKADSYYDIKNAIKEPTEYIKLNDSILSTIEHSKCEELEESRNIVKRIRRRDLYRFVAECLVPKELKDRISKEALEKFFSRKGDNLSNNVIVEELRLNYGKGDQNPVDDVKFYNKEKHNEASPIPRTEISYLVPEQYEEVTMRVFSRESNK</sequence>
<feature type="non-terminal residue" evidence="2">
    <location>
        <position position="409"/>
    </location>
</feature>
<dbReference type="InterPro" id="IPR003607">
    <property type="entry name" value="HD/PDEase_dom"/>
</dbReference>
<dbReference type="EMBL" id="CAJVPY010013744">
    <property type="protein sequence ID" value="CAG8742438.1"/>
    <property type="molecule type" value="Genomic_DNA"/>
</dbReference>
<dbReference type="Gene3D" id="1.10.3210.10">
    <property type="entry name" value="Hypothetical protein af1432"/>
    <property type="match status" value="1"/>
</dbReference>
<dbReference type="GO" id="GO:0006203">
    <property type="term" value="P:dGTP catabolic process"/>
    <property type="evidence" value="ECO:0007669"/>
    <property type="project" value="TreeGrafter"/>
</dbReference>
<evidence type="ECO:0000313" key="3">
    <source>
        <dbReference type="Proteomes" id="UP000789405"/>
    </source>
</evidence>
<dbReference type="Proteomes" id="UP000789405">
    <property type="component" value="Unassembled WGS sequence"/>
</dbReference>
<feature type="domain" description="HD/PDEase" evidence="1">
    <location>
        <begin position="46"/>
        <end position="197"/>
    </location>
</feature>
<dbReference type="InterPro" id="IPR006674">
    <property type="entry name" value="HD_domain"/>
</dbReference>
<dbReference type="Gene3D" id="3.30.70.2760">
    <property type="match status" value="1"/>
</dbReference>
<gene>
    <name evidence="2" type="ORF">DERYTH_LOCUS16128</name>
</gene>
<dbReference type="CDD" id="cd00077">
    <property type="entry name" value="HDc"/>
    <property type="match status" value="1"/>
</dbReference>
<comment type="caution">
    <text evidence="2">The sequence shown here is derived from an EMBL/GenBank/DDBJ whole genome shotgun (WGS) entry which is preliminary data.</text>
</comment>
<protein>
    <submittedName>
        <fullName evidence="2">10603_t:CDS:1</fullName>
    </submittedName>
</protein>
<organism evidence="2 3">
    <name type="scientific">Dentiscutata erythropus</name>
    <dbReference type="NCBI Taxonomy" id="1348616"/>
    <lineage>
        <taxon>Eukaryota</taxon>
        <taxon>Fungi</taxon>
        <taxon>Fungi incertae sedis</taxon>
        <taxon>Mucoromycota</taxon>
        <taxon>Glomeromycotina</taxon>
        <taxon>Glomeromycetes</taxon>
        <taxon>Diversisporales</taxon>
        <taxon>Gigasporaceae</taxon>
        <taxon>Dentiscutata</taxon>
    </lineage>
</organism>
<dbReference type="SUPFAM" id="SSF109604">
    <property type="entry name" value="HD-domain/PDEase-like"/>
    <property type="match status" value="1"/>
</dbReference>
<name>A0A9N9ILJ8_9GLOM</name>
<dbReference type="FunFam" id="1.10.3210.10:FF:000030">
    <property type="entry name" value="Deoxynucleoside triphosphate triphosphohydrolase SAMHD1 homolog"/>
    <property type="match status" value="1"/>
</dbReference>
<evidence type="ECO:0000259" key="1">
    <source>
        <dbReference type="SMART" id="SM00471"/>
    </source>
</evidence>
<evidence type="ECO:0000313" key="2">
    <source>
        <dbReference type="EMBL" id="CAG8742438.1"/>
    </source>
</evidence>
<dbReference type="Pfam" id="PF19276">
    <property type="entry name" value="HD_assoc_2"/>
    <property type="match status" value="1"/>
</dbReference>
<dbReference type="Pfam" id="PF01966">
    <property type="entry name" value="HD"/>
    <property type="match status" value="1"/>
</dbReference>
<dbReference type="InterPro" id="IPR050135">
    <property type="entry name" value="dGTPase-like"/>
</dbReference>
<accession>A0A9N9ILJ8</accession>
<dbReference type="PANTHER" id="PTHR11373:SF4">
    <property type="entry name" value="DEOXYNUCLEOSIDE TRIPHOSPHATE TRIPHOSPHOHYDROLASE SAMHD1"/>
    <property type="match status" value="1"/>
</dbReference>